<keyword evidence="1" id="KW-0812">Transmembrane</keyword>
<protein>
    <submittedName>
        <fullName evidence="2">Uncharacterized protein</fullName>
    </submittedName>
</protein>
<evidence type="ECO:0000313" key="2">
    <source>
        <dbReference type="EMBL" id="OGK18069.1"/>
    </source>
</evidence>
<organism evidence="2 3">
    <name type="scientific">Candidatus Roizmanbacteria bacterium RIFCSPHIGHO2_01_FULL_39_8</name>
    <dbReference type="NCBI Taxonomy" id="1802033"/>
    <lineage>
        <taxon>Bacteria</taxon>
        <taxon>Candidatus Roizmaniibacteriota</taxon>
    </lineage>
</organism>
<keyword evidence="1" id="KW-1133">Transmembrane helix</keyword>
<keyword evidence="1" id="KW-0472">Membrane</keyword>
<sequence length="207" mass="23028">MDKNNHLLDDFFHIVSRILFIVPVVVILIALLTKFSFAPSEIKQGPKISLSPTMPLEIKTSSPSAKLNLQGPFQCQLVSPDSSASAFIKERKVYITVNRKETDQHVLLNGDCVYMWGKTGFNGEKVCGVSSYISLAESLFSLNIISPESLFEQFSSLLPAGEMSNIDMAGILNSCKKEEIKDNTLFAVPKNILFKNKEVDLDRLELP</sequence>
<reference evidence="2 3" key="1">
    <citation type="journal article" date="2016" name="Nat. Commun.">
        <title>Thousands of microbial genomes shed light on interconnected biogeochemical processes in an aquifer system.</title>
        <authorList>
            <person name="Anantharaman K."/>
            <person name="Brown C.T."/>
            <person name="Hug L.A."/>
            <person name="Sharon I."/>
            <person name="Castelle C.J."/>
            <person name="Probst A.J."/>
            <person name="Thomas B.C."/>
            <person name="Singh A."/>
            <person name="Wilkins M.J."/>
            <person name="Karaoz U."/>
            <person name="Brodie E.L."/>
            <person name="Williams K.H."/>
            <person name="Hubbard S.S."/>
            <person name="Banfield J.F."/>
        </authorList>
    </citation>
    <scope>NUCLEOTIDE SEQUENCE [LARGE SCALE GENOMIC DNA]</scope>
</reference>
<proteinExistence type="predicted"/>
<evidence type="ECO:0000313" key="3">
    <source>
        <dbReference type="Proteomes" id="UP000177026"/>
    </source>
</evidence>
<name>A0A1F7GGL6_9BACT</name>
<comment type="caution">
    <text evidence="2">The sequence shown here is derived from an EMBL/GenBank/DDBJ whole genome shotgun (WGS) entry which is preliminary data.</text>
</comment>
<accession>A0A1F7GGL6</accession>
<dbReference type="Proteomes" id="UP000177026">
    <property type="component" value="Unassembled WGS sequence"/>
</dbReference>
<evidence type="ECO:0000256" key="1">
    <source>
        <dbReference type="SAM" id="Phobius"/>
    </source>
</evidence>
<dbReference type="AlphaFoldDB" id="A0A1F7GGL6"/>
<dbReference type="EMBL" id="MFZI01000076">
    <property type="protein sequence ID" value="OGK18069.1"/>
    <property type="molecule type" value="Genomic_DNA"/>
</dbReference>
<feature type="transmembrane region" description="Helical" evidence="1">
    <location>
        <begin position="12"/>
        <end position="33"/>
    </location>
</feature>
<gene>
    <name evidence="2" type="ORF">A2866_02985</name>
</gene>